<dbReference type="InterPro" id="IPR012677">
    <property type="entry name" value="Nucleotide-bd_a/b_plait_sf"/>
</dbReference>
<dbReference type="GO" id="GO:0006357">
    <property type="term" value="P:regulation of transcription by RNA polymerase II"/>
    <property type="evidence" value="ECO:0007669"/>
    <property type="project" value="TreeGrafter"/>
</dbReference>
<dbReference type="GO" id="GO:0003723">
    <property type="term" value="F:RNA binding"/>
    <property type="evidence" value="ECO:0007669"/>
    <property type="project" value="UniProtKB-UniRule"/>
</dbReference>
<evidence type="ECO:0000256" key="2">
    <source>
        <dbReference type="ARBA" id="ARBA00022884"/>
    </source>
</evidence>
<feature type="compositionally biased region" description="Basic and acidic residues" evidence="5">
    <location>
        <begin position="106"/>
        <end position="156"/>
    </location>
</feature>
<dbReference type="InterPro" id="IPR035979">
    <property type="entry name" value="RBD_domain_sf"/>
</dbReference>
<dbReference type="InterPro" id="IPR051738">
    <property type="entry name" value="SAF_Modulators"/>
</dbReference>
<dbReference type="InterPro" id="IPR000504">
    <property type="entry name" value="RRM_dom"/>
</dbReference>
<dbReference type="VEuPathDB" id="VectorBase:LLONM1_004838"/>
<dbReference type="PROSITE" id="PS50102">
    <property type="entry name" value="RRM"/>
    <property type="match status" value="1"/>
</dbReference>
<dbReference type="EnsemblMetazoa" id="LLOJ008230-RA">
    <property type="protein sequence ID" value="LLOJ008230-PA"/>
    <property type="gene ID" value="LLOJ008230"/>
</dbReference>
<protein>
    <recommendedName>
        <fullName evidence="6">RRM domain-containing protein</fullName>
    </recommendedName>
</protein>
<reference evidence="7" key="1">
    <citation type="submission" date="2020-05" db="UniProtKB">
        <authorList>
            <consortium name="EnsemblMetazoa"/>
        </authorList>
    </citation>
    <scope>IDENTIFICATION</scope>
    <source>
        <strain evidence="7">Jacobina</strain>
    </source>
</reference>
<proteinExistence type="predicted"/>
<feature type="compositionally biased region" description="Basic and acidic residues" evidence="5">
    <location>
        <begin position="520"/>
        <end position="533"/>
    </location>
</feature>
<evidence type="ECO:0000259" key="6">
    <source>
        <dbReference type="PROSITE" id="PS50102"/>
    </source>
</evidence>
<dbReference type="SMART" id="SM00360">
    <property type="entry name" value="RRM"/>
    <property type="match status" value="1"/>
</dbReference>
<feature type="region of interest" description="Disordered" evidence="5">
    <location>
        <begin position="277"/>
        <end position="569"/>
    </location>
</feature>
<feature type="compositionally biased region" description="Basic and acidic residues" evidence="5">
    <location>
        <begin position="277"/>
        <end position="324"/>
    </location>
</feature>
<keyword evidence="3" id="KW-0539">Nucleus</keyword>
<dbReference type="EMBL" id="AJWK01027787">
    <property type="status" value="NOT_ANNOTATED_CDS"/>
    <property type="molecule type" value="Genomic_DNA"/>
</dbReference>
<dbReference type="GO" id="GO:0005634">
    <property type="term" value="C:nucleus"/>
    <property type="evidence" value="ECO:0007669"/>
    <property type="project" value="UniProtKB-SubCell"/>
</dbReference>
<feature type="compositionally biased region" description="Basic and acidic residues" evidence="5">
    <location>
        <begin position="165"/>
        <end position="226"/>
    </location>
</feature>
<dbReference type="VEuPathDB" id="VectorBase:LLOJ008230"/>
<keyword evidence="2 4" id="KW-0694">RNA-binding</keyword>
<name>A0A1B0CTN0_LUTLO</name>
<dbReference type="Pfam" id="PF00076">
    <property type="entry name" value="RRM_1"/>
    <property type="match status" value="1"/>
</dbReference>
<dbReference type="PANTHER" id="PTHR15683:SF8">
    <property type="entry name" value="SCAFFOLD ATTACHMENT FACTOR B, ISOFORM B"/>
    <property type="match status" value="1"/>
</dbReference>
<evidence type="ECO:0000313" key="7">
    <source>
        <dbReference type="EnsemblMetazoa" id="LLOJ008230-PA"/>
    </source>
</evidence>
<feature type="compositionally biased region" description="Basic and acidic residues" evidence="5">
    <location>
        <begin position="397"/>
        <end position="430"/>
    </location>
</feature>
<evidence type="ECO:0000256" key="3">
    <source>
        <dbReference type="ARBA" id="ARBA00023242"/>
    </source>
</evidence>
<evidence type="ECO:0000256" key="4">
    <source>
        <dbReference type="PROSITE-ProRule" id="PRU00176"/>
    </source>
</evidence>
<dbReference type="Proteomes" id="UP000092461">
    <property type="component" value="Unassembled WGS sequence"/>
</dbReference>
<accession>A0A1B0CTN0</accession>
<comment type="subcellular location">
    <subcellularLocation>
        <location evidence="1">Nucleus</location>
    </subcellularLocation>
</comment>
<feature type="compositionally biased region" description="Basic and acidic residues" evidence="5">
    <location>
        <begin position="90"/>
        <end position="99"/>
    </location>
</feature>
<dbReference type="PANTHER" id="PTHR15683">
    <property type="entry name" value="SCAFFOLD ATTACHMENT FACTOR B-RELATED"/>
    <property type="match status" value="1"/>
</dbReference>
<dbReference type="AlphaFoldDB" id="A0A1B0CTN0"/>
<evidence type="ECO:0000256" key="5">
    <source>
        <dbReference type="SAM" id="MobiDB-lite"/>
    </source>
</evidence>
<feature type="compositionally biased region" description="Gly residues" evidence="5">
    <location>
        <begin position="80"/>
        <end position="89"/>
    </location>
</feature>
<dbReference type="GO" id="GO:0050684">
    <property type="term" value="P:regulation of mRNA processing"/>
    <property type="evidence" value="ECO:0007669"/>
    <property type="project" value="TreeGrafter"/>
</dbReference>
<feature type="domain" description="RRM" evidence="6">
    <location>
        <begin position="1"/>
        <end position="69"/>
    </location>
</feature>
<feature type="compositionally biased region" description="Polar residues" evidence="5">
    <location>
        <begin position="493"/>
        <end position="519"/>
    </location>
</feature>
<dbReference type="GO" id="GO:0043565">
    <property type="term" value="F:sequence-specific DNA binding"/>
    <property type="evidence" value="ECO:0007669"/>
    <property type="project" value="TreeGrafter"/>
</dbReference>
<feature type="compositionally biased region" description="Basic and acidic residues" evidence="5">
    <location>
        <begin position="346"/>
        <end position="388"/>
    </location>
</feature>
<feature type="region of interest" description="Disordered" evidence="5">
    <location>
        <begin position="68"/>
        <end position="240"/>
    </location>
</feature>
<organism evidence="7 8">
    <name type="scientific">Lutzomyia longipalpis</name>
    <name type="common">Sand fly</name>
    <dbReference type="NCBI Taxonomy" id="7200"/>
    <lineage>
        <taxon>Eukaryota</taxon>
        <taxon>Metazoa</taxon>
        <taxon>Ecdysozoa</taxon>
        <taxon>Arthropoda</taxon>
        <taxon>Hexapoda</taxon>
        <taxon>Insecta</taxon>
        <taxon>Pterygota</taxon>
        <taxon>Neoptera</taxon>
        <taxon>Endopterygota</taxon>
        <taxon>Diptera</taxon>
        <taxon>Nematocera</taxon>
        <taxon>Psychodoidea</taxon>
        <taxon>Psychodidae</taxon>
        <taxon>Lutzomyia</taxon>
        <taxon>Lutzomyia</taxon>
    </lineage>
</organism>
<feature type="compositionally biased region" description="Low complexity" evidence="5">
    <location>
        <begin position="443"/>
        <end position="456"/>
    </location>
</feature>
<dbReference type="Gene3D" id="3.30.70.330">
    <property type="match status" value="1"/>
</dbReference>
<dbReference type="EMBL" id="AJWK01027786">
    <property type="status" value="NOT_ANNOTATED_CDS"/>
    <property type="molecule type" value="Genomic_DNA"/>
</dbReference>
<keyword evidence="8" id="KW-1185">Reference proteome</keyword>
<dbReference type="SUPFAM" id="SSF54928">
    <property type="entry name" value="RNA-binding domain, RBD"/>
    <property type="match status" value="1"/>
</dbReference>
<sequence length="569" mass="64789">MTRATDLKQLFSKYGKVIGAKVVTNTRTPGTRCYGYVTMNSTEDANKCIENVHRTELHGRMISVEKAKSDLGLTKSAGTGSKGTSGGGSVKKEPSEGKRSSVSKTSDGDKKAQPKKASEGRDDGKAKGSPKRNADSKASDGESAKRRRDSSADGRRSAATNRGTSRGEVKKSPVRRVSKDREQERARQRQREREREILSYDKIRNERERERLRDKEREIREDERHRREVRRRQREEEERLAKEREKLKLERERLEREKADLLRMERERAKLEREKIELERLEIKRQQMKIEESKRSLKRPASNDRDRYSDTDRKRSAPNDRRFEAPPPPRFDSVISRPSSGYDRVSSSEKKRGDDYRSSKGRSDDYSSSSKRDDYATSKRRDDARSADSRGGSGSRGRTDSDYKASTRHGGYESGKESRYSDHQSGDSRGRTSSYQGGGTRGLGNAASGPANGSSSVDERGSGTKRYLDNQYQSDRGAPTSPWHSPAAPPIKTYNNIQSMSSNDIWNKSSDSGWRNMETTQDRYDRTYNERKSQAVPYIDQPRQNSSFIGRPQDRYSSSMSGRFDGNRF</sequence>
<evidence type="ECO:0000256" key="1">
    <source>
        <dbReference type="ARBA" id="ARBA00004123"/>
    </source>
</evidence>
<feature type="compositionally biased region" description="Basic and acidic residues" evidence="5">
    <location>
        <begin position="457"/>
        <end position="468"/>
    </location>
</feature>
<evidence type="ECO:0000313" key="8">
    <source>
        <dbReference type="Proteomes" id="UP000092461"/>
    </source>
</evidence>